<feature type="compositionally biased region" description="Polar residues" evidence="6">
    <location>
        <begin position="224"/>
        <end position="235"/>
    </location>
</feature>
<evidence type="ECO:0000256" key="7">
    <source>
        <dbReference type="SAM" id="Phobius"/>
    </source>
</evidence>
<dbReference type="Pfam" id="PF04347">
    <property type="entry name" value="FliO"/>
    <property type="match status" value="1"/>
</dbReference>
<dbReference type="Proteomes" id="UP001501326">
    <property type="component" value="Unassembled WGS sequence"/>
</dbReference>
<proteinExistence type="predicted"/>
<dbReference type="RefSeq" id="WP_344192400.1">
    <property type="nucleotide sequence ID" value="NZ_BAAARN010000001.1"/>
</dbReference>
<feature type="region of interest" description="Disordered" evidence="6">
    <location>
        <begin position="198"/>
        <end position="252"/>
    </location>
</feature>
<evidence type="ECO:0000256" key="2">
    <source>
        <dbReference type="ARBA" id="ARBA00022475"/>
    </source>
</evidence>
<keyword evidence="3 7" id="KW-0812">Transmembrane</keyword>
<evidence type="ECO:0000256" key="6">
    <source>
        <dbReference type="SAM" id="MobiDB-lite"/>
    </source>
</evidence>
<evidence type="ECO:0008006" key="10">
    <source>
        <dbReference type="Google" id="ProtNLM"/>
    </source>
</evidence>
<protein>
    <recommendedName>
        <fullName evidence="10">Flagellar protein</fullName>
    </recommendedName>
</protein>
<evidence type="ECO:0000256" key="5">
    <source>
        <dbReference type="ARBA" id="ARBA00023136"/>
    </source>
</evidence>
<evidence type="ECO:0000313" key="9">
    <source>
        <dbReference type="Proteomes" id="UP001501326"/>
    </source>
</evidence>
<feature type="compositionally biased region" description="Low complexity" evidence="6">
    <location>
        <begin position="198"/>
        <end position="218"/>
    </location>
</feature>
<evidence type="ECO:0000256" key="3">
    <source>
        <dbReference type="ARBA" id="ARBA00022692"/>
    </source>
</evidence>
<evidence type="ECO:0000256" key="4">
    <source>
        <dbReference type="ARBA" id="ARBA00022989"/>
    </source>
</evidence>
<keyword evidence="5 7" id="KW-0472">Membrane</keyword>
<comment type="subcellular location">
    <subcellularLocation>
        <location evidence="1">Cell membrane</location>
    </subcellularLocation>
</comment>
<reference evidence="9" key="1">
    <citation type="journal article" date="2019" name="Int. J. Syst. Evol. Microbiol.">
        <title>The Global Catalogue of Microorganisms (GCM) 10K type strain sequencing project: providing services to taxonomists for standard genome sequencing and annotation.</title>
        <authorList>
            <consortium name="The Broad Institute Genomics Platform"/>
            <consortium name="The Broad Institute Genome Sequencing Center for Infectious Disease"/>
            <person name="Wu L."/>
            <person name="Ma J."/>
        </authorList>
    </citation>
    <scope>NUCLEOTIDE SEQUENCE [LARGE SCALE GENOMIC DNA]</scope>
    <source>
        <strain evidence="9">JCM 16378</strain>
    </source>
</reference>
<dbReference type="InterPro" id="IPR022781">
    <property type="entry name" value="Flagellar_biosynth_FliO"/>
</dbReference>
<comment type="caution">
    <text evidence="8">The sequence shown here is derived from an EMBL/GenBank/DDBJ whole genome shotgun (WGS) entry which is preliminary data.</text>
</comment>
<keyword evidence="9" id="KW-1185">Reference proteome</keyword>
<keyword evidence="2" id="KW-1003">Cell membrane</keyword>
<gene>
    <name evidence="8" type="ORF">GCM10009867_18490</name>
</gene>
<sequence length="273" mass="27535">MTDGSVVLAVIRLLVSLAVVLVLLVALARWASKRGIGSGRPGRSAVDVEVLTRRSLGKNSTLQVVKVGSQVMVLGVTERGVSVLGELGEEDLVRPSTPLSVVPSIAPQPGAAVPADVPTGVPTAVPAAVPTAGVPASAAFAPSATEATGATVASPSLTALPAAVSASVAPPAVRSTTWAEAEGRALIEAGMATRSSARAARAAAATRQARQGRQSRQGLPSLPGLQSRQPRQSRTIVPPTDSRSARRAAAAPTGWPWNAAAVVLSATGRSRRG</sequence>
<accession>A0ABP6H6D8</accession>
<dbReference type="EMBL" id="BAAARN010000001">
    <property type="protein sequence ID" value="GAA2735666.1"/>
    <property type="molecule type" value="Genomic_DNA"/>
</dbReference>
<evidence type="ECO:0000256" key="1">
    <source>
        <dbReference type="ARBA" id="ARBA00004236"/>
    </source>
</evidence>
<organism evidence="8 9">
    <name type="scientific">Pedococcus aerophilus</name>
    <dbReference type="NCBI Taxonomy" id="436356"/>
    <lineage>
        <taxon>Bacteria</taxon>
        <taxon>Bacillati</taxon>
        <taxon>Actinomycetota</taxon>
        <taxon>Actinomycetes</taxon>
        <taxon>Micrococcales</taxon>
        <taxon>Intrasporangiaceae</taxon>
        <taxon>Pedococcus</taxon>
    </lineage>
</organism>
<name>A0ABP6H6D8_9MICO</name>
<evidence type="ECO:0000313" key="8">
    <source>
        <dbReference type="EMBL" id="GAA2735666.1"/>
    </source>
</evidence>
<keyword evidence="4 7" id="KW-1133">Transmembrane helix</keyword>
<feature type="transmembrane region" description="Helical" evidence="7">
    <location>
        <begin position="6"/>
        <end position="28"/>
    </location>
</feature>